<keyword evidence="2" id="KW-1185">Reference proteome</keyword>
<dbReference type="EMBL" id="JAKWJU010000002">
    <property type="protein sequence ID" value="MCH6160938.1"/>
    <property type="molecule type" value="Genomic_DNA"/>
</dbReference>
<protein>
    <submittedName>
        <fullName evidence="1">Uncharacterized protein</fullName>
    </submittedName>
</protein>
<sequence length="70" mass="7542">MSMLRRSRYPLPRTVDVLEGLRRTGSTDALRAAVAQRQEELGRAALAMLEGAALLHGYATEHAGGAGQKH</sequence>
<evidence type="ECO:0000313" key="1">
    <source>
        <dbReference type="EMBL" id="MCH6160938.1"/>
    </source>
</evidence>
<reference evidence="1" key="1">
    <citation type="submission" date="2022-03" db="EMBL/GenBank/DDBJ databases">
        <authorList>
            <person name="Santos J.D.N."/>
            <person name="Kallscheuer N."/>
            <person name="Jogler C."/>
            <person name="Lage O.M."/>
        </authorList>
    </citation>
    <scope>NUCLEOTIDE SEQUENCE</scope>
    <source>
        <strain evidence="1">M600PL45_2</strain>
    </source>
</reference>
<organism evidence="1 2">
    <name type="scientific">Streptomyces marispadix</name>
    <dbReference type="NCBI Taxonomy" id="2922868"/>
    <lineage>
        <taxon>Bacteria</taxon>
        <taxon>Bacillati</taxon>
        <taxon>Actinomycetota</taxon>
        <taxon>Actinomycetes</taxon>
        <taxon>Kitasatosporales</taxon>
        <taxon>Streptomycetaceae</taxon>
        <taxon>Streptomyces</taxon>
    </lineage>
</organism>
<reference evidence="1" key="2">
    <citation type="journal article" date="2023" name="Int. J. Syst. Evol. Microbiol.">
        <title>Streptomyces marispadix sp. nov., isolated from marine beach sediment of the Northern Coast of Portugal.</title>
        <authorList>
            <person name="dos Santos J.D.N."/>
            <person name="Vitorino I.R."/>
            <person name="Kallscheuer N."/>
            <person name="Srivastava A."/>
            <person name="Krautwurst S."/>
            <person name="Marz M."/>
            <person name="Jogler C."/>
            <person name="Lobo Da Cunha A."/>
            <person name="Catita J."/>
            <person name="Goncalves H."/>
            <person name="Gonzalez I."/>
            <person name="Reyes F."/>
            <person name="Lage O.M."/>
        </authorList>
    </citation>
    <scope>NUCLEOTIDE SEQUENCE</scope>
    <source>
        <strain evidence="1">M600PL45_2</strain>
    </source>
</reference>
<evidence type="ECO:0000313" key="2">
    <source>
        <dbReference type="Proteomes" id="UP001166784"/>
    </source>
</evidence>
<accession>A0ABS9SXC6</accession>
<dbReference type="RefSeq" id="WP_241058949.1">
    <property type="nucleotide sequence ID" value="NZ_JAKWJU010000002.1"/>
</dbReference>
<comment type="caution">
    <text evidence="1">The sequence shown here is derived from an EMBL/GenBank/DDBJ whole genome shotgun (WGS) entry which is preliminary data.</text>
</comment>
<name>A0ABS9SXC6_9ACTN</name>
<proteinExistence type="predicted"/>
<dbReference type="Proteomes" id="UP001166784">
    <property type="component" value="Unassembled WGS sequence"/>
</dbReference>
<gene>
    <name evidence="1" type="ORF">MMA15_11150</name>
</gene>